<reference evidence="2 4" key="1">
    <citation type="submission" date="2013-02" db="EMBL/GenBank/DDBJ databases">
        <title>The Genome Sequence of Enterococcus gilvus ATCC BAA-350.</title>
        <authorList>
            <consortium name="The Broad Institute Genome Sequencing Platform"/>
            <consortium name="The Broad Institute Genome Sequencing Center for Infectious Disease"/>
            <person name="Earl A.M."/>
            <person name="Gilmore M.S."/>
            <person name="Lebreton F."/>
            <person name="Walker B."/>
            <person name="Young S.K."/>
            <person name="Zeng Q."/>
            <person name="Gargeya S."/>
            <person name="Fitzgerald M."/>
            <person name="Haas B."/>
            <person name="Abouelleil A."/>
            <person name="Alvarado L."/>
            <person name="Arachchi H.M."/>
            <person name="Berlin A.M."/>
            <person name="Chapman S.B."/>
            <person name="Dewar J."/>
            <person name="Goldberg J."/>
            <person name="Griggs A."/>
            <person name="Gujja S."/>
            <person name="Hansen M."/>
            <person name="Howarth C."/>
            <person name="Imamovic A."/>
            <person name="Larimer J."/>
            <person name="McCowan C."/>
            <person name="Murphy C."/>
            <person name="Neiman D."/>
            <person name="Pearson M."/>
            <person name="Priest M."/>
            <person name="Roberts A."/>
            <person name="Saif S."/>
            <person name="Shea T."/>
            <person name="Sisk P."/>
            <person name="Sykes S."/>
            <person name="Wortman J."/>
            <person name="Nusbaum C."/>
            <person name="Birren B."/>
        </authorList>
    </citation>
    <scope>NUCLEOTIDE SEQUENCE [LARGE SCALE GENOMIC DNA]</scope>
    <source>
        <strain evidence="2 4">ATCC BAA-350</strain>
    </source>
</reference>
<accession>R2Y3I3</accession>
<dbReference type="Proteomes" id="UP000013750">
    <property type="component" value="Unassembled WGS sequence"/>
</dbReference>
<dbReference type="RefSeq" id="WP_010779505.1">
    <property type="nucleotide sequence ID" value="NZ_ASWH01000001.1"/>
</dbReference>
<gene>
    <name evidence="3" type="ORF">I592_02913</name>
    <name evidence="2" type="ORF">UKC_01057</name>
</gene>
<dbReference type="PANTHER" id="PTHR40396:SF1">
    <property type="entry name" value="ATPASE AAA-TYPE CORE DOMAIN-CONTAINING PROTEIN"/>
    <property type="match status" value="1"/>
</dbReference>
<dbReference type="PATRIC" id="fig|1158614.3.peg.1088"/>
<feature type="domain" description="ATPase AAA-type core" evidence="1">
    <location>
        <begin position="31"/>
        <end position="378"/>
    </location>
</feature>
<evidence type="ECO:0000313" key="2">
    <source>
        <dbReference type="EMBL" id="EOI56872.1"/>
    </source>
</evidence>
<dbReference type="SUPFAM" id="SSF52540">
    <property type="entry name" value="P-loop containing nucleoside triphosphate hydrolases"/>
    <property type="match status" value="1"/>
</dbReference>
<proteinExistence type="predicted"/>
<keyword evidence="5" id="KW-1185">Reference proteome</keyword>
<dbReference type="EMBL" id="AJDQ01000006">
    <property type="protein sequence ID" value="EOI56872.1"/>
    <property type="molecule type" value="Genomic_DNA"/>
</dbReference>
<comment type="caution">
    <text evidence="2">The sequence shown here is derived from an EMBL/GenBank/DDBJ whole genome shotgun (WGS) entry which is preliminary data.</text>
</comment>
<dbReference type="Pfam" id="PF13304">
    <property type="entry name" value="AAA_21"/>
    <property type="match status" value="1"/>
</dbReference>
<evidence type="ECO:0000313" key="3">
    <source>
        <dbReference type="EMBL" id="EOW83554.1"/>
    </source>
</evidence>
<dbReference type="EMBL" id="ASWH01000001">
    <property type="protein sequence ID" value="EOW83554.1"/>
    <property type="molecule type" value="Genomic_DNA"/>
</dbReference>
<name>R2Y3I3_9ENTE</name>
<dbReference type="eggNOG" id="COG1106">
    <property type="taxonomic scope" value="Bacteria"/>
</dbReference>
<evidence type="ECO:0000313" key="5">
    <source>
        <dbReference type="Proteomes" id="UP000014160"/>
    </source>
</evidence>
<organism evidence="2 4">
    <name type="scientific">Enterococcus gilvus ATCC BAA-350</name>
    <dbReference type="NCBI Taxonomy" id="1158614"/>
    <lineage>
        <taxon>Bacteria</taxon>
        <taxon>Bacillati</taxon>
        <taxon>Bacillota</taxon>
        <taxon>Bacilli</taxon>
        <taxon>Lactobacillales</taxon>
        <taxon>Enterococcaceae</taxon>
        <taxon>Enterococcus</taxon>
    </lineage>
</organism>
<dbReference type="GO" id="GO:0005524">
    <property type="term" value="F:ATP binding"/>
    <property type="evidence" value="ECO:0007669"/>
    <property type="project" value="InterPro"/>
</dbReference>
<evidence type="ECO:0000313" key="4">
    <source>
        <dbReference type="Proteomes" id="UP000013750"/>
    </source>
</evidence>
<sequence>MFTELVLENFKSFNRISFDMTKSLNNPKNLLAIYGENGSGKSSIIEAFGILRLSVNTVEFSNELNKFNALMEKKDTSLLDDQVIFSDFIKANQFSNIKRIIGETKTIGTKSNMQLEYSFLLQGKRKGKYILTFDNENTIVKEQLDYTINDRIGNVYTIEKNNLNEVKSHLNKSIFLTLDVRKELEIRLQKLWGKHSFISIFKAMEEELNESYINKNIKNRLKEVIGFFSRISVSTGSYTTISQEACLLSEFSNGSVKSSEEKKIDKTEKILYKYFSSLYVDIKDVFYKKITINDEIEYKLYLKKSIYGNLVDVPFNLESKGTKQLLEILPFFLNVVDGGVCFIDEIDNGIHDILMNHLLDSLSEDINGQLVFTTHDTLMLKELPKQSVYFITIDYEGNKKIKNLRDYDNTTLSQNNNFQNQYLKGAFEGIPIPLDIDFEEINQMIQEKAYGE</sequence>
<dbReference type="InterPro" id="IPR003959">
    <property type="entry name" value="ATPase_AAA_core"/>
</dbReference>
<dbReference type="PANTHER" id="PTHR40396">
    <property type="entry name" value="ATPASE-LIKE PROTEIN"/>
    <property type="match status" value="1"/>
</dbReference>
<evidence type="ECO:0000259" key="1">
    <source>
        <dbReference type="Pfam" id="PF13304"/>
    </source>
</evidence>
<reference evidence="3 5" key="2">
    <citation type="submission" date="2013-03" db="EMBL/GenBank/DDBJ databases">
        <title>The Genome Sequence of Enterococcus gilvus ATCC BAA-350 (PacBio/Illumina hybrid assembly).</title>
        <authorList>
            <consortium name="The Broad Institute Genomics Platform"/>
            <consortium name="The Broad Institute Genome Sequencing Center for Infectious Disease"/>
            <person name="Earl A."/>
            <person name="Russ C."/>
            <person name="Gilmore M."/>
            <person name="Surin D."/>
            <person name="Walker B."/>
            <person name="Young S."/>
            <person name="Zeng Q."/>
            <person name="Gargeya S."/>
            <person name="Fitzgerald M."/>
            <person name="Haas B."/>
            <person name="Abouelleil A."/>
            <person name="Allen A.W."/>
            <person name="Alvarado L."/>
            <person name="Arachchi H.M."/>
            <person name="Berlin A.M."/>
            <person name="Chapman S.B."/>
            <person name="Gainer-Dewar J."/>
            <person name="Goldberg J."/>
            <person name="Griggs A."/>
            <person name="Gujja S."/>
            <person name="Hansen M."/>
            <person name="Howarth C."/>
            <person name="Imamovic A."/>
            <person name="Ireland A."/>
            <person name="Larimer J."/>
            <person name="McCowan C."/>
            <person name="Murphy C."/>
            <person name="Pearson M."/>
            <person name="Poon T.W."/>
            <person name="Priest M."/>
            <person name="Roberts A."/>
            <person name="Saif S."/>
            <person name="Shea T."/>
            <person name="Sisk P."/>
            <person name="Sykes S."/>
            <person name="Wortman J."/>
            <person name="Nusbaum C."/>
            <person name="Birren B."/>
        </authorList>
    </citation>
    <scope>NUCLEOTIDE SEQUENCE [LARGE SCALE GENOMIC DNA]</scope>
    <source>
        <strain evidence="3 5">ATCC BAA-350</strain>
    </source>
</reference>
<dbReference type="OrthoDB" id="9809324at2"/>
<dbReference type="GO" id="GO:0016887">
    <property type="term" value="F:ATP hydrolysis activity"/>
    <property type="evidence" value="ECO:0007669"/>
    <property type="project" value="InterPro"/>
</dbReference>
<protein>
    <recommendedName>
        <fullName evidence="1">ATPase AAA-type core domain-containing protein</fullName>
    </recommendedName>
</protein>
<dbReference type="AlphaFoldDB" id="R2Y3I3"/>
<dbReference type="Gene3D" id="3.40.50.300">
    <property type="entry name" value="P-loop containing nucleotide triphosphate hydrolases"/>
    <property type="match status" value="1"/>
</dbReference>
<dbReference type="Proteomes" id="UP000014160">
    <property type="component" value="Unassembled WGS sequence"/>
</dbReference>
<dbReference type="HOGENOM" id="CLU_050508_0_0_9"/>
<dbReference type="InterPro" id="IPR027417">
    <property type="entry name" value="P-loop_NTPase"/>
</dbReference>